<proteinExistence type="predicted"/>
<dbReference type="PANTHER" id="PTHR16052">
    <property type="entry name" value="TBCC DOMAIN-CONTAINING PROTEIN 1"/>
    <property type="match status" value="1"/>
</dbReference>
<reference evidence="2" key="1">
    <citation type="submission" date="2021-02" db="EMBL/GenBank/DDBJ databases">
        <authorList>
            <person name="Nowell W R."/>
        </authorList>
    </citation>
    <scope>NUCLEOTIDE SEQUENCE</scope>
</reference>
<dbReference type="GO" id="GO:0051661">
    <property type="term" value="P:maintenance of centrosome location"/>
    <property type="evidence" value="ECO:0007669"/>
    <property type="project" value="TreeGrafter"/>
</dbReference>
<sequence length="286" mass="32148">MSKGNDTAEIESNNNESVQSATLSMDVVTALSYIFEGTILHNNLRKIVSLHNKSIVPFKNLSNLIRRSFITNPFQIGQTMKCGILLSLPFNNPTDEQRSGRVLCNSNFADEICVDVRKCHYVTIVLGAVETTLKVTDCENVSISAVCHRLLISQFRSLSFHIHILTRPVIQLNCASLLFAPYHISHVDLAEQMERVGICKELNLWNKPLVTHPAGYDALISLPPEYQSAMDKRQKSISSLSNERTAAQLNPEQRQYFQCFVVSNFEAWLDATGNVKILKHLSSLQQ</sequence>
<dbReference type="GO" id="GO:0051684">
    <property type="term" value="P:maintenance of Golgi location"/>
    <property type="evidence" value="ECO:0007669"/>
    <property type="project" value="TreeGrafter"/>
</dbReference>
<dbReference type="InterPro" id="IPR039589">
    <property type="entry name" value="TBCC1"/>
</dbReference>
<dbReference type="EMBL" id="CAJNOT010004191">
    <property type="protein sequence ID" value="CAF1420643.1"/>
    <property type="molecule type" value="Genomic_DNA"/>
</dbReference>
<dbReference type="InterPro" id="IPR016098">
    <property type="entry name" value="CAP/MinC_C"/>
</dbReference>
<accession>A0A815MEV3</accession>
<protein>
    <recommendedName>
        <fullName evidence="1">Tubulin binding cofactor C-like domain-containing protein</fullName>
    </recommendedName>
</protein>
<organism evidence="2 3">
    <name type="scientific">Rotaria sordida</name>
    <dbReference type="NCBI Taxonomy" id="392033"/>
    <lineage>
        <taxon>Eukaryota</taxon>
        <taxon>Metazoa</taxon>
        <taxon>Spiralia</taxon>
        <taxon>Gnathifera</taxon>
        <taxon>Rotifera</taxon>
        <taxon>Eurotatoria</taxon>
        <taxon>Bdelloidea</taxon>
        <taxon>Philodinida</taxon>
        <taxon>Philodinidae</taxon>
        <taxon>Rotaria</taxon>
    </lineage>
</organism>
<dbReference type="Gene3D" id="2.160.20.70">
    <property type="match status" value="1"/>
</dbReference>
<dbReference type="Pfam" id="PF07986">
    <property type="entry name" value="TBCC"/>
    <property type="match status" value="1"/>
</dbReference>
<dbReference type="GO" id="GO:0031616">
    <property type="term" value="C:spindle pole centrosome"/>
    <property type="evidence" value="ECO:0007669"/>
    <property type="project" value="TreeGrafter"/>
</dbReference>
<dbReference type="PANTHER" id="PTHR16052:SF0">
    <property type="entry name" value="TBCC DOMAIN-CONTAINING PROTEIN 1"/>
    <property type="match status" value="1"/>
</dbReference>
<feature type="domain" description="Tubulin binding cofactor C-like" evidence="1">
    <location>
        <begin position="114"/>
        <end position="207"/>
    </location>
</feature>
<comment type="caution">
    <text evidence="2">The sequence shown here is derived from an EMBL/GenBank/DDBJ whole genome shotgun (WGS) entry which is preliminary data.</text>
</comment>
<gene>
    <name evidence="2" type="ORF">ZHD862_LOCUS33941</name>
</gene>
<dbReference type="Proteomes" id="UP000663864">
    <property type="component" value="Unassembled WGS sequence"/>
</dbReference>
<name>A0A815MEV3_9BILA</name>
<evidence type="ECO:0000313" key="2">
    <source>
        <dbReference type="EMBL" id="CAF1420643.1"/>
    </source>
</evidence>
<dbReference type="AlphaFoldDB" id="A0A815MEV3"/>
<evidence type="ECO:0000313" key="3">
    <source>
        <dbReference type="Proteomes" id="UP000663864"/>
    </source>
</evidence>
<evidence type="ECO:0000259" key="1">
    <source>
        <dbReference type="Pfam" id="PF07986"/>
    </source>
</evidence>
<dbReference type="InterPro" id="IPR012945">
    <property type="entry name" value="Tubulin-bd_cofactor_C_dom"/>
</dbReference>